<dbReference type="Proteomes" id="UP001597511">
    <property type="component" value="Unassembled WGS sequence"/>
</dbReference>
<keyword evidence="3" id="KW-1185">Reference proteome</keyword>
<dbReference type="InterPro" id="IPR036736">
    <property type="entry name" value="ACP-like_sf"/>
</dbReference>
<reference evidence="3" key="1">
    <citation type="journal article" date="2019" name="Int. J. Syst. Evol. Microbiol.">
        <title>The Global Catalogue of Microorganisms (GCM) 10K type strain sequencing project: providing services to taxonomists for standard genome sequencing and annotation.</title>
        <authorList>
            <consortium name="The Broad Institute Genomics Platform"/>
            <consortium name="The Broad Institute Genome Sequencing Center for Infectious Disease"/>
            <person name="Wu L."/>
            <person name="Ma J."/>
        </authorList>
    </citation>
    <scope>NUCLEOTIDE SEQUENCE [LARGE SCALE GENOMIC DNA]</scope>
    <source>
        <strain evidence="3">KCTC 23299</strain>
    </source>
</reference>
<proteinExistence type="predicted"/>
<dbReference type="EMBL" id="JBHUOZ010000001">
    <property type="protein sequence ID" value="MFD2918821.1"/>
    <property type="molecule type" value="Genomic_DNA"/>
</dbReference>
<evidence type="ECO:0000313" key="3">
    <source>
        <dbReference type="Proteomes" id="UP001597511"/>
    </source>
</evidence>
<gene>
    <name evidence="2" type="ORF">ACFS6H_03800</name>
</gene>
<comment type="caution">
    <text evidence="2">The sequence shown here is derived from an EMBL/GenBank/DDBJ whole genome shotgun (WGS) entry which is preliminary data.</text>
</comment>
<sequence>MDQQQIIADIQQFIQQNIMAEHVAITPGSNLQDAGLDSFSTVEVILFIERQFGVAIPDEHLLPENFKTLQALSALVLQLKNN</sequence>
<accession>A0ABW6A1T8</accession>
<dbReference type="Gene3D" id="1.10.1200.10">
    <property type="entry name" value="ACP-like"/>
    <property type="match status" value="1"/>
</dbReference>
<feature type="domain" description="Carrier" evidence="1">
    <location>
        <begin position="1"/>
        <end position="80"/>
    </location>
</feature>
<dbReference type="PROSITE" id="PS50075">
    <property type="entry name" value="CARRIER"/>
    <property type="match status" value="1"/>
</dbReference>
<dbReference type="SUPFAM" id="SSF47336">
    <property type="entry name" value="ACP-like"/>
    <property type="match status" value="1"/>
</dbReference>
<dbReference type="Pfam" id="PF00550">
    <property type="entry name" value="PP-binding"/>
    <property type="match status" value="1"/>
</dbReference>
<protein>
    <submittedName>
        <fullName evidence="2">Phosphopantetheine-binding protein</fullName>
    </submittedName>
</protein>
<dbReference type="RefSeq" id="WP_386095383.1">
    <property type="nucleotide sequence ID" value="NZ_JBHUOZ010000001.1"/>
</dbReference>
<name>A0ABW6A1T8_9BACT</name>
<organism evidence="2 3">
    <name type="scientific">Terrimonas rubra</name>
    <dbReference type="NCBI Taxonomy" id="1035890"/>
    <lineage>
        <taxon>Bacteria</taxon>
        <taxon>Pseudomonadati</taxon>
        <taxon>Bacteroidota</taxon>
        <taxon>Chitinophagia</taxon>
        <taxon>Chitinophagales</taxon>
        <taxon>Chitinophagaceae</taxon>
        <taxon>Terrimonas</taxon>
    </lineage>
</organism>
<evidence type="ECO:0000259" key="1">
    <source>
        <dbReference type="PROSITE" id="PS50075"/>
    </source>
</evidence>
<evidence type="ECO:0000313" key="2">
    <source>
        <dbReference type="EMBL" id="MFD2918821.1"/>
    </source>
</evidence>
<dbReference type="InterPro" id="IPR009081">
    <property type="entry name" value="PP-bd_ACP"/>
</dbReference>